<dbReference type="Pfam" id="PF00096">
    <property type="entry name" value="zf-C2H2"/>
    <property type="match status" value="7"/>
</dbReference>
<feature type="domain" description="C2H2-type" evidence="10">
    <location>
        <begin position="570"/>
        <end position="598"/>
    </location>
</feature>
<organism evidence="11 12">
    <name type="scientific">Meganyctiphanes norvegica</name>
    <name type="common">Northern krill</name>
    <name type="synonym">Thysanopoda norvegica</name>
    <dbReference type="NCBI Taxonomy" id="48144"/>
    <lineage>
        <taxon>Eukaryota</taxon>
        <taxon>Metazoa</taxon>
        <taxon>Ecdysozoa</taxon>
        <taxon>Arthropoda</taxon>
        <taxon>Crustacea</taxon>
        <taxon>Multicrustacea</taxon>
        <taxon>Malacostraca</taxon>
        <taxon>Eumalacostraca</taxon>
        <taxon>Eucarida</taxon>
        <taxon>Euphausiacea</taxon>
        <taxon>Euphausiidae</taxon>
        <taxon>Meganyctiphanes</taxon>
    </lineage>
</organism>
<feature type="domain" description="C2H2-type" evidence="10">
    <location>
        <begin position="285"/>
        <end position="312"/>
    </location>
</feature>
<proteinExistence type="predicted"/>
<evidence type="ECO:0000313" key="11">
    <source>
        <dbReference type="EMBL" id="CAL4112940.1"/>
    </source>
</evidence>
<feature type="region of interest" description="Disordered" evidence="8">
    <location>
        <begin position="607"/>
        <end position="630"/>
    </location>
</feature>
<dbReference type="GO" id="GO:0008270">
    <property type="term" value="F:zinc ion binding"/>
    <property type="evidence" value="ECO:0007669"/>
    <property type="project" value="UniProtKB-KW"/>
</dbReference>
<dbReference type="SMART" id="SM00249">
    <property type="entry name" value="PHD"/>
    <property type="match status" value="1"/>
</dbReference>
<feature type="domain" description="C2H2-type" evidence="10">
    <location>
        <begin position="457"/>
        <end position="480"/>
    </location>
</feature>
<dbReference type="GO" id="GO:0005634">
    <property type="term" value="C:nucleus"/>
    <property type="evidence" value="ECO:0007669"/>
    <property type="project" value="UniProtKB-SubCell"/>
</dbReference>
<name>A0AAV2R552_MEGNR</name>
<feature type="domain" description="C2H2-type" evidence="10">
    <location>
        <begin position="513"/>
        <end position="535"/>
    </location>
</feature>
<feature type="domain" description="C2H2-type" evidence="10">
    <location>
        <begin position="342"/>
        <end position="370"/>
    </location>
</feature>
<dbReference type="EMBL" id="CAXKWB010015186">
    <property type="protein sequence ID" value="CAL4112940.1"/>
    <property type="molecule type" value="Genomic_DNA"/>
</dbReference>
<keyword evidence="4 7" id="KW-0863">Zinc-finger</keyword>
<keyword evidence="3" id="KW-0677">Repeat</keyword>
<feature type="domain" description="PHD-type" evidence="9">
    <location>
        <begin position="37"/>
        <end position="97"/>
    </location>
</feature>
<dbReference type="Pfam" id="PF12874">
    <property type="entry name" value="zf-met"/>
    <property type="match status" value="1"/>
</dbReference>
<evidence type="ECO:0000256" key="6">
    <source>
        <dbReference type="ARBA" id="ARBA00023242"/>
    </source>
</evidence>
<evidence type="ECO:0000256" key="7">
    <source>
        <dbReference type="PROSITE-ProRule" id="PRU00042"/>
    </source>
</evidence>
<evidence type="ECO:0000256" key="1">
    <source>
        <dbReference type="ARBA" id="ARBA00004123"/>
    </source>
</evidence>
<dbReference type="PROSITE" id="PS00028">
    <property type="entry name" value="ZINC_FINGER_C2H2_1"/>
    <property type="match status" value="8"/>
</dbReference>
<dbReference type="Gene3D" id="3.30.40.10">
    <property type="entry name" value="Zinc/RING finger domain, C3HC4 (zinc finger)"/>
    <property type="match status" value="1"/>
</dbReference>
<dbReference type="FunFam" id="3.30.160.60:FF:000446">
    <property type="entry name" value="Zinc finger protein"/>
    <property type="match status" value="1"/>
</dbReference>
<dbReference type="InterPro" id="IPR036236">
    <property type="entry name" value="Znf_C2H2_sf"/>
</dbReference>
<evidence type="ECO:0000256" key="3">
    <source>
        <dbReference type="ARBA" id="ARBA00022737"/>
    </source>
</evidence>
<feature type="compositionally biased region" description="Basic and acidic residues" evidence="8">
    <location>
        <begin position="607"/>
        <end position="626"/>
    </location>
</feature>
<dbReference type="SMART" id="SM00355">
    <property type="entry name" value="ZnF_C2H2"/>
    <property type="match status" value="12"/>
</dbReference>
<evidence type="ECO:0000256" key="4">
    <source>
        <dbReference type="ARBA" id="ARBA00022771"/>
    </source>
</evidence>
<keyword evidence="6" id="KW-0539">Nucleus</keyword>
<dbReference type="AlphaFoldDB" id="A0AAV2R552"/>
<sequence>MANEECKKCKRKLEIDEQNLCAYCVGNQEKNCANAIAVNCGICKVIVEEDSEGLFCDVCNTWFHNCCNTTPLNYELYALLNEAPDNLKWFCDKCIWETEKWIKMLNSNHETSTMVANPNEIVIVDKVNKEPTKPTEEINVGGNEYNNPLIPEIKIEVVNENYETEDLENEESDHSDEWLPIEENEEVIKIKQKKKLKSKLSEKTTCENIRTISEDIAAENISDLLDISPEKLLNFTNEILSVDQLKQHKLKHIRAKCDLCPRAFLHFEDCVAHKLSDHEGVQKPYKCSICKKTFDTKRHRKRHMENHSSEKTFSCHMCGKMLKNNDSLRRHLNFFHTDEKIHSCTECDYRAKYKMALNKHMINKHSSETEIQCNICSKSFASECFLKYHMAVHSSEKQFACEVCKKRFTTERQKQQHMLRHAAEKPFECAECDKKFASKELLKKHLPSHLPNEERPLACDQCDLRFNTLSALNYHKQMHATTLKVICDVCGKGFRDPYYLKRHKMMHTDERPFKCEICNKGFRTSGHLDLHTKYHKKIVNACCPICGFGAPTKSVLNTHIKLVHTNETPFECDICGNKYKTKGNLSKHKRGIRGSCKGYNISDTSVQEKRETKTTYEEDESKREDSSISFQETNSALNHRMPTMLNHDNHPSVLLYANNYNNSAYATQYNDSLIPHFKEYNSQHSNFTH</sequence>
<dbReference type="Gene3D" id="3.30.160.60">
    <property type="entry name" value="Classic Zinc Finger"/>
    <property type="match status" value="8"/>
</dbReference>
<feature type="domain" description="C2H2-type" evidence="10">
    <location>
        <begin position="371"/>
        <end position="398"/>
    </location>
</feature>
<comment type="subcellular location">
    <subcellularLocation>
        <location evidence="1">Nucleus</location>
    </subcellularLocation>
</comment>
<dbReference type="InterPro" id="IPR019786">
    <property type="entry name" value="Zinc_finger_PHD-type_CS"/>
</dbReference>
<protein>
    <submittedName>
        <fullName evidence="11">Uncharacterized protein</fullName>
    </submittedName>
</protein>
<dbReference type="PANTHER" id="PTHR24406">
    <property type="entry name" value="TRANSCRIPTIONAL REPRESSOR CTCFL-RELATED"/>
    <property type="match status" value="1"/>
</dbReference>
<dbReference type="PROSITE" id="PS50016">
    <property type="entry name" value="ZF_PHD_2"/>
    <property type="match status" value="1"/>
</dbReference>
<feature type="domain" description="C2H2-type" evidence="10">
    <location>
        <begin position="541"/>
        <end position="569"/>
    </location>
</feature>
<dbReference type="InterPro" id="IPR011011">
    <property type="entry name" value="Znf_FYVE_PHD"/>
</dbReference>
<dbReference type="Proteomes" id="UP001497623">
    <property type="component" value="Unassembled WGS sequence"/>
</dbReference>
<feature type="domain" description="C2H2-type" evidence="10">
    <location>
        <begin position="313"/>
        <end position="341"/>
    </location>
</feature>
<feature type="domain" description="C2H2-type" evidence="10">
    <location>
        <begin position="427"/>
        <end position="454"/>
    </location>
</feature>
<dbReference type="InterPro" id="IPR013087">
    <property type="entry name" value="Znf_C2H2_type"/>
</dbReference>
<dbReference type="InterPro" id="IPR001965">
    <property type="entry name" value="Znf_PHD"/>
</dbReference>
<dbReference type="InterPro" id="IPR019787">
    <property type="entry name" value="Znf_PHD-finger"/>
</dbReference>
<dbReference type="InterPro" id="IPR050888">
    <property type="entry name" value="ZnF_C2H2-type_TF"/>
</dbReference>
<dbReference type="SUPFAM" id="SSF57667">
    <property type="entry name" value="beta-beta-alpha zinc fingers"/>
    <property type="match status" value="6"/>
</dbReference>
<evidence type="ECO:0000256" key="8">
    <source>
        <dbReference type="SAM" id="MobiDB-lite"/>
    </source>
</evidence>
<keyword evidence="5" id="KW-0862">Zinc</keyword>
<dbReference type="Pfam" id="PF00628">
    <property type="entry name" value="PHD"/>
    <property type="match status" value="1"/>
</dbReference>
<accession>A0AAV2R552</accession>
<dbReference type="SUPFAM" id="SSF57903">
    <property type="entry name" value="FYVE/PHD zinc finger"/>
    <property type="match status" value="1"/>
</dbReference>
<evidence type="ECO:0000259" key="9">
    <source>
        <dbReference type="PROSITE" id="PS50016"/>
    </source>
</evidence>
<evidence type="ECO:0000259" key="10">
    <source>
        <dbReference type="PROSITE" id="PS50157"/>
    </source>
</evidence>
<evidence type="ECO:0000256" key="2">
    <source>
        <dbReference type="ARBA" id="ARBA00022723"/>
    </source>
</evidence>
<dbReference type="FunFam" id="3.30.160.60:FF:000065">
    <property type="entry name" value="B-cell CLL/lymphoma 6, member B"/>
    <property type="match status" value="1"/>
</dbReference>
<evidence type="ECO:0000313" key="12">
    <source>
        <dbReference type="Proteomes" id="UP001497623"/>
    </source>
</evidence>
<evidence type="ECO:0000256" key="5">
    <source>
        <dbReference type="ARBA" id="ARBA00022833"/>
    </source>
</evidence>
<keyword evidence="12" id="KW-1185">Reference proteome</keyword>
<comment type="caution">
    <text evidence="11">The sequence shown here is derived from an EMBL/GenBank/DDBJ whole genome shotgun (WGS) entry which is preliminary data.</text>
</comment>
<dbReference type="InterPro" id="IPR013083">
    <property type="entry name" value="Znf_RING/FYVE/PHD"/>
</dbReference>
<keyword evidence="2" id="KW-0479">Metal-binding</keyword>
<reference evidence="11 12" key="1">
    <citation type="submission" date="2024-05" db="EMBL/GenBank/DDBJ databases">
        <authorList>
            <person name="Wallberg A."/>
        </authorList>
    </citation>
    <scope>NUCLEOTIDE SEQUENCE [LARGE SCALE GENOMIC DNA]</scope>
</reference>
<feature type="domain" description="C2H2-type" evidence="10">
    <location>
        <begin position="485"/>
        <end position="512"/>
    </location>
</feature>
<dbReference type="FunFam" id="3.30.160.60:FF:000624">
    <property type="entry name" value="zinc finger protein 697"/>
    <property type="match status" value="1"/>
</dbReference>
<feature type="domain" description="C2H2-type" evidence="10">
    <location>
        <begin position="399"/>
        <end position="426"/>
    </location>
</feature>
<gene>
    <name evidence="11" type="ORF">MNOR_LOCUS20009</name>
</gene>
<dbReference type="PROSITE" id="PS50157">
    <property type="entry name" value="ZINC_FINGER_C2H2_2"/>
    <property type="match status" value="11"/>
</dbReference>
<dbReference type="PROSITE" id="PS01359">
    <property type="entry name" value="ZF_PHD_1"/>
    <property type="match status" value="1"/>
</dbReference>